<evidence type="ECO:0000313" key="1">
    <source>
        <dbReference type="EMBL" id="KTD60938.1"/>
    </source>
</evidence>
<gene>
    <name evidence="1" type="ORF">Lsha_1349</name>
</gene>
<dbReference type="PATRIC" id="fig|1122169.6.peg.1553"/>
<reference evidence="1 2" key="1">
    <citation type="submission" date="2015-11" db="EMBL/GenBank/DDBJ databases">
        <title>Genomic analysis of 38 Legionella species identifies large and diverse effector repertoires.</title>
        <authorList>
            <person name="Burstein D."/>
            <person name="Amaro F."/>
            <person name="Zusman T."/>
            <person name="Lifshitz Z."/>
            <person name="Cohen O."/>
            <person name="Gilbert J.A."/>
            <person name="Pupko T."/>
            <person name="Shuman H.A."/>
            <person name="Segal G."/>
        </authorList>
    </citation>
    <scope>NUCLEOTIDE SEQUENCE [LARGE SCALE GENOMIC DNA]</scope>
    <source>
        <strain evidence="1 2">ATCC 49655</strain>
    </source>
</reference>
<comment type="caution">
    <text evidence="1">The sequence shown here is derived from an EMBL/GenBank/DDBJ whole genome shotgun (WGS) entry which is preliminary data.</text>
</comment>
<keyword evidence="2" id="KW-1185">Reference proteome</keyword>
<organism evidence="1 2">
    <name type="scientific">Legionella shakespearei DSM 23087</name>
    <dbReference type="NCBI Taxonomy" id="1122169"/>
    <lineage>
        <taxon>Bacteria</taxon>
        <taxon>Pseudomonadati</taxon>
        <taxon>Pseudomonadota</taxon>
        <taxon>Gammaproteobacteria</taxon>
        <taxon>Legionellales</taxon>
        <taxon>Legionellaceae</taxon>
        <taxon>Legionella</taxon>
    </lineage>
</organism>
<dbReference type="AlphaFoldDB" id="A0A0W0YVM5"/>
<dbReference type="OrthoDB" id="5650107at2"/>
<dbReference type="Proteomes" id="UP000054600">
    <property type="component" value="Unassembled WGS sequence"/>
</dbReference>
<dbReference type="RefSeq" id="WP_018578684.1">
    <property type="nucleotide sequence ID" value="NZ_KB892437.1"/>
</dbReference>
<sequence length="122" mass="13129">MNKNALLSARSGKIIAILLFSFALLGKSWASQYSCDESDSQQIQAAVIAYIEADSKGASQGASMSSLRCLSSYASVIVHYAQPNFDDQVGYLQKSNGEWSVIGLATGFDGETLDKIPEQILQ</sequence>
<evidence type="ECO:0000313" key="2">
    <source>
        <dbReference type="Proteomes" id="UP000054600"/>
    </source>
</evidence>
<proteinExistence type="predicted"/>
<protein>
    <submittedName>
        <fullName evidence="1">Uncharacterized protein</fullName>
    </submittedName>
</protein>
<accession>A0A0W0YVM5</accession>
<name>A0A0W0YVM5_9GAMM</name>
<dbReference type="EMBL" id="LNYW01000040">
    <property type="protein sequence ID" value="KTD60938.1"/>
    <property type="molecule type" value="Genomic_DNA"/>
</dbReference>